<sequence length="172" mass="19427">HGTITAGACSLLSTLINGILFWFDINRTTHHFCIEFCLILIDIFSVISLFYGVLHMRPNFLKPYLAWCVVLVLLFILSLVELINGGQLSANIAISVAEIFNLAQFGNILRNCNELLTILSLIGLLLSIAFNIWFLCVIFEYYQWLTTQTTKPLHFNNHHSSLAPRLLSPAES</sequence>
<protein>
    <submittedName>
        <fullName evidence="2">Uncharacterized protein</fullName>
    </submittedName>
</protein>
<feature type="transmembrane region" description="Helical" evidence="1">
    <location>
        <begin position="6"/>
        <end position="25"/>
    </location>
</feature>
<feature type="transmembrane region" description="Helical" evidence="1">
    <location>
        <begin position="115"/>
        <end position="142"/>
    </location>
</feature>
<name>A0A1I8EHD2_WUCBA</name>
<feature type="transmembrane region" description="Helical" evidence="1">
    <location>
        <begin position="32"/>
        <end position="52"/>
    </location>
</feature>
<dbReference type="WBParaSite" id="maker-PairedContig_2064-snap-gene-0.3-mRNA-1">
    <property type="protein sequence ID" value="maker-PairedContig_2064-snap-gene-0.3-mRNA-1"/>
    <property type="gene ID" value="maker-PairedContig_2064-snap-gene-0.3"/>
</dbReference>
<keyword evidence="1" id="KW-0472">Membrane</keyword>
<evidence type="ECO:0000313" key="2">
    <source>
        <dbReference type="WBParaSite" id="maker-PairedContig_2064-snap-gene-0.3-mRNA-1"/>
    </source>
</evidence>
<reference evidence="2" key="1">
    <citation type="submission" date="2016-11" db="UniProtKB">
        <authorList>
            <consortium name="WormBaseParasite"/>
        </authorList>
    </citation>
    <scope>IDENTIFICATION</scope>
    <source>
        <strain evidence="2">pt0022</strain>
    </source>
</reference>
<keyword evidence="1" id="KW-1133">Transmembrane helix</keyword>
<proteinExistence type="predicted"/>
<evidence type="ECO:0000256" key="1">
    <source>
        <dbReference type="SAM" id="Phobius"/>
    </source>
</evidence>
<keyword evidence="1" id="KW-0812">Transmembrane</keyword>
<organism evidence="2">
    <name type="scientific">Wuchereria bancrofti</name>
    <dbReference type="NCBI Taxonomy" id="6293"/>
    <lineage>
        <taxon>Eukaryota</taxon>
        <taxon>Metazoa</taxon>
        <taxon>Ecdysozoa</taxon>
        <taxon>Nematoda</taxon>
        <taxon>Chromadorea</taxon>
        <taxon>Rhabditida</taxon>
        <taxon>Spirurina</taxon>
        <taxon>Spiruromorpha</taxon>
        <taxon>Filarioidea</taxon>
        <taxon>Onchocercidae</taxon>
        <taxon>Wuchereria</taxon>
    </lineage>
</organism>
<accession>A0A1I8EHD2</accession>
<dbReference type="AlphaFoldDB" id="A0A1I8EHD2"/>
<feature type="transmembrane region" description="Helical" evidence="1">
    <location>
        <begin position="64"/>
        <end position="83"/>
    </location>
</feature>